<dbReference type="EMBL" id="FOHA01000006">
    <property type="protein sequence ID" value="SER79179.1"/>
    <property type="molecule type" value="Genomic_DNA"/>
</dbReference>
<evidence type="ECO:0000259" key="1">
    <source>
        <dbReference type="SMART" id="SM00860"/>
    </source>
</evidence>
<protein>
    <submittedName>
        <fullName evidence="2">SMI1 / KNR4 family (SUKH-1)</fullName>
    </submittedName>
</protein>
<gene>
    <name evidence="2" type="ORF">SAMN04488559_10660</name>
</gene>
<evidence type="ECO:0000313" key="2">
    <source>
        <dbReference type="EMBL" id="SER79179.1"/>
    </source>
</evidence>
<dbReference type="Gene3D" id="3.40.1580.10">
    <property type="entry name" value="SMI1/KNR4-like"/>
    <property type="match status" value="1"/>
</dbReference>
<dbReference type="Proteomes" id="UP000198948">
    <property type="component" value="Unassembled WGS sequence"/>
</dbReference>
<feature type="domain" description="Knr4/Smi1-like" evidence="1">
    <location>
        <begin position="8"/>
        <end position="139"/>
    </location>
</feature>
<dbReference type="RefSeq" id="WP_092651520.1">
    <property type="nucleotide sequence ID" value="NZ_FOHA01000006.1"/>
</dbReference>
<organism evidence="2 3">
    <name type="scientific">Isobaculum melis</name>
    <dbReference type="NCBI Taxonomy" id="142588"/>
    <lineage>
        <taxon>Bacteria</taxon>
        <taxon>Bacillati</taxon>
        <taxon>Bacillota</taxon>
        <taxon>Bacilli</taxon>
        <taxon>Lactobacillales</taxon>
        <taxon>Carnobacteriaceae</taxon>
        <taxon>Isobaculum</taxon>
    </lineage>
</organism>
<dbReference type="SUPFAM" id="SSF160631">
    <property type="entry name" value="SMI1/KNR4-like"/>
    <property type="match status" value="1"/>
</dbReference>
<dbReference type="STRING" id="142588.SAMN04488559_10660"/>
<dbReference type="InterPro" id="IPR018958">
    <property type="entry name" value="Knr4/Smi1-like_dom"/>
</dbReference>
<dbReference type="InterPro" id="IPR037883">
    <property type="entry name" value="Knr4/Smi1-like_sf"/>
</dbReference>
<dbReference type="AlphaFoldDB" id="A0A1H9S4V4"/>
<reference evidence="2 3" key="1">
    <citation type="submission" date="2016-10" db="EMBL/GenBank/DDBJ databases">
        <authorList>
            <person name="de Groot N.N."/>
        </authorList>
    </citation>
    <scope>NUCLEOTIDE SEQUENCE [LARGE SCALE GENOMIC DNA]</scope>
    <source>
        <strain evidence="2 3">DSM 13760</strain>
    </source>
</reference>
<accession>A0A1H9S4V4</accession>
<dbReference type="Pfam" id="PF09346">
    <property type="entry name" value="SMI1_KNR4"/>
    <property type="match status" value="1"/>
</dbReference>
<keyword evidence="3" id="KW-1185">Reference proteome</keyword>
<evidence type="ECO:0000313" key="3">
    <source>
        <dbReference type="Proteomes" id="UP000198948"/>
    </source>
</evidence>
<sequence length="146" mass="17172">MKLEKIAQVDENELKKFLAQIDFELPKDYLSFITENNGVRVENGYFYVEDLSEFILMDLFLGVSQPKRNLMNLNEEFEDEIPKNSLLIARDPGGGFILQIHDGENDGIYYYDHQYFFDQSSDEENTYFIAQTFSEFLHLLETTQLN</sequence>
<proteinExistence type="predicted"/>
<dbReference type="SMART" id="SM00860">
    <property type="entry name" value="SMI1_KNR4"/>
    <property type="match status" value="1"/>
</dbReference>
<dbReference type="OrthoDB" id="8657476at2"/>
<name>A0A1H9S4V4_9LACT</name>